<sequence>MTRLVRRLWGAYRGSRLGTRLALGLGALSLLAFAVVGTALTTYMREYLEARLVDQMKLAQVVQTKDAAEHGTVRRRPYYGWYTAVYDVSGSSADLRRPADVPADPGALTALAEDMAHSDEDITRTVRIGGRGPYLLRACAVEPGVVLVSAAPLGDVDSTMDRLIAVQVVAFGLALLALVVFGRRMLRRGLEPLSDMARTAHGIASHDLTESAARLPLRDGGRDGGREVAELRTAFNAMLEHIDDSLAVRAEAERRLRRFVADASHELRTPLMSVRGYADLFQYAAANEPGEREKHLARLRGEAARMGVLLDDLLLLARLDAAEVEAPLRQAETDLTDLVRQAADAFRASHPGRALAVAAPATPVRLRLDPQRVRQVLDNLLTNAAVHTPPGTEVRLRVSAGADAARVEVADAGPGIPPADQERVFDRFYRVDKTRSRDRGGSGLGLAVARSLILAHGGTITVDSSPGATVFTVTLPLDGAESTKGAEGADGGGGSASVDR</sequence>
<evidence type="ECO:0000256" key="12">
    <source>
        <dbReference type="SAM" id="MobiDB-lite"/>
    </source>
</evidence>
<evidence type="ECO:0000256" key="8">
    <source>
        <dbReference type="ARBA" id="ARBA00022777"/>
    </source>
</evidence>
<dbReference type="PRINTS" id="PR00344">
    <property type="entry name" value="BCTRLSENSOR"/>
</dbReference>
<keyword evidence="7 13" id="KW-0812">Transmembrane</keyword>
<dbReference type="InterPro" id="IPR003594">
    <property type="entry name" value="HATPase_dom"/>
</dbReference>
<evidence type="ECO:0000256" key="5">
    <source>
        <dbReference type="ARBA" id="ARBA00022553"/>
    </source>
</evidence>
<evidence type="ECO:0000256" key="10">
    <source>
        <dbReference type="ARBA" id="ARBA00023012"/>
    </source>
</evidence>
<comment type="catalytic activity">
    <reaction evidence="1">
        <text>ATP + protein L-histidine = ADP + protein N-phospho-L-histidine.</text>
        <dbReference type="EC" id="2.7.13.3"/>
    </reaction>
</comment>
<keyword evidence="6" id="KW-0808">Transferase</keyword>
<dbReference type="Proteomes" id="UP000653493">
    <property type="component" value="Unassembled WGS sequence"/>
</dbReference>
<dbReference type="Gene3D" id="1.10.287.130">
    <property type="match status" value="1"/>
</dbReference>
<dbReference type="InterPro" id="IPR004358">
    <property type="entry name" value="Sig_transdc_His_kin-like_C"/>
</dbReference>
<dbReference type="Gene3D" id="6.10.340.10">
    <property type="match status" value="1"/>
</dbReference>
<comment type="cofactor">
    <cofactor evidence="2">
        <name>a divalent metal cation</name>
        <dbReference type="ChEBI" id="CHEBI:60240"/>
    </cofactor>
</comment>
<dbReference type="Pfam" id="PF02518">
    <property type="entry name" value="HATPase_c"/>
    <property type="match status" value="1"/>
</dbReference>
<evidence type="ECO:0000256" key="3">
    <source>
        <dbReference type="ARBA" id="ARBA00004236"/>
    </source>
</evidence>
<dbReference type="EMBL" id="BMSL01000010">
    <property type="protein sequence ID" value="GGS44810.1"/>
    <property type="molecule type" value="Genomic_DNA"/>
</dbReference>
<feature type="domain" description="HAMP" evidence="15">
    <location>
        <begin position="187"/>
        <end position="247"/>
    </location>
</feature>
<name>A0A918GLI3_STRGD</name>
<evidence type="ECO:0000259" key="15">
    <source>
        <dbReference type="PROSITE" id="PS50885"/>
    </source>
</evidence>
<dbReference type="EC" id="2.7.13.3" evidence="4"/>
<dbReference type="PANTHER" id="PTHR45436:SF5">
    <property type="entry name" value="SENSOR HISTIDINE KINASE TRCS"/>
    <property type="match status" value="1"/>
</dbReference>
<dbReference type="FunFam" id="1.10.287.130:FF:000001">
    <property type="entry name" value="Two-component sensor histidine kinase"/>
    <property type="match status" value="1"/>
</dbReference>
<dbReference type="InterPro" id="IPR003660">
    <property type="entry name" value="HAMP_dom"/>
</dbReference>
<keyword evidence="11 13" id="KW-0472">Membrane</keyword>
<organism evidence="16 17">
    <name type="scientific">Streptomyces griseoviridis</name>
    <dbReference type="NCBI Taxonomy" id="45398"/>
    <lineage>
        <taxon>Bacteria</taxon>
        <taxon>Bacillati</taxon>
        <taxon>Actinomycetota</taxon>
        <taxon>Actinomycetes</taxon>
        <taxon>Kitasatosporales</taxon>
        <taxon>Streptomycetaceae</taxon>
        <taxon>Streptomyces</taxon>
    </lineage>
</organism>
<evidence type="ECO:0000313" key="16">
    <source>
        <dbReference type="EMBL" id="GGS44810.1"/>
    </source>
</evidence>
<dbReference type="CDD" id="cd06225">
    <property type="entry name" value="HAMP"/>
    <property type="match status" value="1"/>
</dbReference>
<accession>A0A918GLI3</accession>
<evidence type="ECO:0000256" key="11">
    <source>
        <dbReference type="ARBA" id="ARBA00023136"/>
    </source>
</evidence>
<dbReference type="GO" id="GO:0005509">
    <property type="term" value="F:calcium ion binding"/>
    <property type="evidence" value="ECO:0007669"/>
    <property type="project" value="UniProtKB-ARBA"/>
</dbReference>
<keyword evidence="9 13" id="KW-1133">Transmembrane helix</keyword>
<dbReference type="CDD" id="cd00075">
    <property type="entry name" value="HATPase"/>
    <property type="match status" value="1"/>
</dbReference>
<reference evidence="16" key="1">
    <citation type="journal article" date="2014" name="Int. J. Syst. Evol. Microbiol.">
        <title>Complete genome sequence of Corynebacterium casei LMG S-19264T (=DSM 44701T), isolated from a smear-ripened cheese.</title>
        <authorList>
            <consortium name="US DOE Joint Genome Institute (JGI-PGF)"/>
            <person name="Walter F."/>
            <person name="Albersmeier A."/>
            <person name="Kalinowski J."/>
            <person name="Ruckert C."/>
        </authorList>
    </citation>
    <scope>NUCLEOTIDE SEQUENCE</scope>
    <source>
        <strain evidence="16">JCM 4234</strain>
    </source>
</reference>
<dbReference type="Pfam" id="PF00512">
    <property type="entry name" value="HisKA"/>
    <property type="match status" value="1"/>
</dbReference>
<evidence type="ECO:0000256" key="9">
    <source>
        <dbReference type="ARBA" id="ARBA00022989"/>
    </source>
</evidence>
<dbReference type="InterPro" id="IPR050428">
    <property type="entry name" value="TCS_sensor_his_kinase"/>
</dbReference>
<dbReference type="GO" id="GO:0000155">
    <property type="term" value="F:phosphorelay sensor kinase activity"/>
    <property type="evidence" value="ECO:0007669"/>
    <property type="project" value="InterPro"/>
</dbReference>
<comment type="caution">
    <text evidence="16">The sequence shown here is derived from an EMBL/GenBank/DDBJ whole genome shotgun (WGS) entry which is preliminary data.</text>
</comment>
<feature type="transmembrane region" description="Helical" evidence="13">
    <location>
        <begin position="163"/>
        <end position="181"/>
    </location>
</feature>
<gene>
    <name evidence="16" type="ORF">GCM10010238_38100</name>
</gene>
<evidence type="ECO:0000256" key="2">
    <source>
        <dbReference type="ARBA" id="ARBA00001968"/>
    </source>
</evidence>
<dbReference type="SMART" id="SM00387">
    <property type="entry name" value="HATPase_c"/>
    <property type="match status" value="1"/>
</dbReference>
<dbReference type="InterPro" id="IPR036097">
    <property type="entry name" value="HisK_dim/P_sf"/>
</dbReference>
<dbReference type="SUPFAM" id="SSF55874">
    <property type="entry name" value="ATPase domain of HSP90 chaperone/DNA topoisomerase II/histidine kinase"/>
    <property type="match status" value="1"/>
</dbReference>
<dbReference type="InterPro" id="IPR036890">
    <property type="entry name" value="HATPase_C_sf"/>
</dbReference>
<dbReference type="PROSITE" id="PS50885">
    <property type="entry name" value="HAMP"/>
    <property type="match status" value="1"/>
</dbReference>
<feature type="domain" description="Histidine kinase" evidence="14">
    <location>
        <begin position="262"/>
        <end position="479"/>
    </location>
</feature>
<evidence type="ECO:0000313" key="17">
    <source>
        <dbReference type="Proteomes" id="UP000653493"/>
    </source>
</evidence>
<dbReference type="InterPro" id="IPR005467">
    <property type="entry name" value="His_kinase_dom"/>
</dbReference>
<dbReference type="CDD" id="cd00082">
    <property type="entry name" value="HisKA"/>
    <property type="match status" value="1"/>
</dbReference>
<dbReference type="PROSITE" id="PS50109">
    <property type="entry name" value="HIS_KIN"/>
    <property type="match status" value="1"/>
</dbReference>
<keyword evidence="8 16" id="KW-0418">Kinase</keyword>
<feature type="region of interest" description="Disordered" evidence="12">
    <location>
        <begin position="480"/>
        <end position="500"/>
    </location>
</feature>
<evidence type="ECO:0000256" key="6">
    <source>
        <dbReference type="ARBA" id="ARBA00022679"/>
    </source>
</evidence>
<evidence type="ECO:0000256" key="7">
    <source>
        <dbReference type="ARBA" id="ARBA00022692"/>
    </source>
</evidence>
<keyword evidence="17" id="KW-1185">Reference proteome</keyword>
<dbReference type="SMART" id="SM00388">
    <property type="entry name" value="HisKA"/>
    <property type="match status" value="1"/>
</dbReference>
<comment type="subcellular location">
    <subcellularLocation>
        <location evidence="3">Cell membrane</location>
    </subcellularLocation>
</comment>
<dbReference type="InterPro" id="IPR003661">
    <property type="entry name" value="HisK_dim/P_dom"/>
</dbReference>
<dbReference type="SUPFAM" id="SSF47384">
    <property type="entry name" value="Homodimeric domain of signal transducing histidine kinase"/>
    <property type="match status" value="1"/>
</dbReference>
<keyword evidence="10" id="KW-0902">Two-component regulatory system</keyword>
<feature type="compositionally biased region" description="Gly residues" evidence="12">
    <location>
        <begin position="488"/>
        <end position="500"/>
    </location>
</feature>
<reference evidence="16" key="2">
    <citation type="submission" date="2020-09" db="EMBL/GenBank/DDBJ databases">
        <authorList>
            <person name="Sun Q."/>
            <person name="Ohkuma M."/>
        </authorList>
    </citation>
    <scope>NUCLEOTIDE SEQUENCE</scope>
    <source>
        <strain evidence="16">JCM 4234</strain>
    </source>
</reference>
<dbReference type="SMART" id="SM00304">
    <property type="entry name" value="HAMP"/>
    <property type="match status" value="1"/>
</dbReference>
<evidence type="ECO:0000256" key="1">
    <source>
        <dbReference type="ARBA" id="ARBA00000085"/>
    </source>
</evidence>
<dbReference type="PANTHER" id="PTHR45436">
    <property type="entry name" value="SENSOR HISTIDINE KINASE YKOH"/>
    <property type="match status" value="1"/>
</dbReference>
<evidence type="ECO:0000256" key="4">
    <source>
        <dbReference type="ARBA" id="ARBA00012438"/>
    </source>
</evidence>
<protein>
    <recommendedName>
        <fullName evidence="4">histidine kinase</fullName>
        <ecNumber evidence="4">2.7.13.3</ecNumber>
    </recommendedName>
</protein>
<proteinExistence type="predicted"/>
<dbReference type="AlphaFoldDB" id="A0A918GLI3"/>
<dbReference type="GO" id="GO:0005886">
    <property type="term" value="C:plasma membrane"/>
    <property type="evidence" value="ECO:0007669"/>
    <property type="project" value="UniProtKB-SubCell"/>
</dbReference>
<keyword evidence="5" id="KW-0597">Phosphoprotein</keyword>
<dbReference type="FunFam" id="3.30.565.10:FF:000006">
    <property type="entry name" value="Sensor histidine kinase WalK"/>
    <property type="match status" value="1"/>
</dbReference>
<evidence type="ECO:0000259" key="14">
    <source>
        <dbReference type="PROSITE" id="PS50109"/>
    </source>
</evidence>
<feature type="transmembrane region" description="Helical" evidence="13">
    <location>
        <begin position="21"/>
        <end position="44"/>
    </location>
</feature>
<dbReference type="Gene3D" id="3.30.565.10">
    <property type="entry name" value="Histidine kinase-like ATPase, C-terminal domain"/>
    <property type="match status" value="1"/>
</dbReference>
<evidence type="ECO:0000256" key="13">
    <source>
        <dbReference type="SAM" id="Phobius"/>
    </source>
</evidence>